<keyword evidence="2" id="KW-1185">Reference proteome</keyword>
<protein>
    <submittedName>
        <fullName evidence="1">Uncharacterized protein</fullName>
    </submittedName>
</protein>
<name>A0ABV4N5G4_9VIBR</name>
<evidence type="ECO:0000313" key="2">
    <source>
        <dbReference type="Proteomes" id="UP001570071"/>
    </source>
</evidence>
<reference evidence="1 2" key="1">
    <citation type="journal article" date="2024" name="ISME J.">
        <title>Tailless and filamentous prophages are predominant in marine Vibrio.</title>
        <authorList>
            <person name="Steensen K."/>
            <person name="Seneca J."/>
            <person name="Bartlau N."/>
            <person name="Yu X.A."/>
            <person name="Hussain F.A."/>
            <person name="Polz M.F."/>
        </authorList>
    </citation>
    <scope>NUCLEOTIDE SEQUENCE [LARGE SCALE GENOMIC DNA]</scope>
    <source>
        <strain evidence="1 2">10N.239.312.F12</strain>
    </source>
</reference>
<dbReference type="RefSeq" id="WP_372127110.1">
    <property type="nucleotide sequence ID" value="NZ_JBFSSG010000180.1"/>
</dbReference>
<evidence type="ECO:0000313" key="1">
    <source>
        <dbReference type="EMBL" id="MEZ8724682.1"/>
    </source>
</evidence>
<accession>A0ABV4N5G4</accession>
<organism evidence="1 2">
    <name type="scientific">Vibrio pomeroyi</name>
    <dbReference type="NCBI Taxonomy" id="198832"/>
    <lineage>
        <taxon>Bacteria</taxon>
        <taxon>Pseudomonadati</taxon>
        <taxon>Pseudomonadota</taxon>
        <taxon>Gammaproteobacteria</taxon>
        <taxon>Vibrionales</taxon>
        <taxon>Vibrionaceae</taxon>
        <taxon>Vibrio</taxon>
    </lineage>
</organism>
<sequence>MASAKNMIYHKLLDHCTYLALNHAADINIDKIITEFTGDSMQTFKLCVEFEVSQKLTDGSFEMFTFAMQAYYDEAELKMDEVKAKVDVYFLPKALSESEKNVQLESSHRIH</sequence>
<comment type="caution">
    <text evidence="1">The sequence shown here is derived from an EMBL/GenBank/DDBJ whole genome shotgun (WGS) entry which is preliminary data.</text>
</comment>
<proteinExistence type="predicted"/>
<dbReference type="Proteomes" id="UP001570071">
    <property type="component" value="Unassembled WGS sequence"/>
</dbReference>
<dbReference type="EMBL" id="JBFSSG010000180">
    <property type="protein sequence ID" value="MEZ8724682.1"/>
    <property type="molecule type" value="Genomic_DNA"/>
</dbReference>
<gene>
    <name evidence="1" type="ORF">AB6D66_26945</name>
</gene>